<name>A0A7W8KL55_9DEIO</name>
<organism evidence="2 3">
    <name type="scientific">Deinococcus metalli</name>
    <dbReference type="NCBI Taxonomy" id="1141878"/>
    <lineage>
        <taxon>Bacteria</taxon>
        <taxon>Thermotogati</taxon>
        <taxon>Deinococcota</taxon>
        <taxon>Deinococci</taxon>
        <taxon>Deinococcales</taxon>
        <taxon>Deinococcaceae</taxon>
        <taxon>Deinococcus</taxon>
    </lineage>
</organism>
<dbReference type="Proteomes" id="UP000539473">
    <property type="component" value="Unassembled WGS sequence"/>
</dbReference>
<evidence type="ECO:0000313" key="3">
    <source>
        <dbReference type="Proteomes" id="UP000539473"/>
    </source>
</evidence>
<dbReference type="EMBL" id="BNAJ01000012">
    <property type="protein sequence ID" value="GHF58689.1"/>
    <property type="molecule type" value="Genomic_DNA"/>
</dbReference>
<protein>
    <submittedName>
        <fullName evidence="2">Uncharacterized protein</fullName>
    </submittedName>
</protein>
<reference evidence="1" key="1">
    <citation type="journal article" date="2014" name="Int. J. Syst. Evol. Microbiol.">
        <title>Complete genome of a new Firmicutes species belonging to the dominant human colonic microbiota ('Ruminococcus bicirculans') reveals two chromosomes and a selective capacity to utilize plant glucans.</title>
        <authorList>
            <consortium name="NISC Comparative Sequencing Program"/>
            <person name="Wegmann U."/>
            <person name="Louis P."/>
            <person name="Goesmann A."/>
            <person name="Henrissat B."/>
            <person name="Duncan S.H."/>
            <person name="Flint H.J."/>
        </authorList>
    </citation>
    <scope>NUCLEOTIDE SEQUENCE</scope>
    <source>
        <strain evidence="1">CGMCC 1.18437</strain>
    </source>
</reference>
<evidence type="ECO:0000313" key="2">
    <source>
        <dbReference type="EMBL" id="MBB5378569.1"/>
    </source>
</evidence>
<reference evidence="2 3" key="3">
    <citation type="submission" date="2020-08" db="EMBL/GenBank/DDBJ databases">
        <title>Genomic Encyclopedia of Type Strains, Phase IV (KMG-IV): sequencing the most valuable type-strain genomes for metagenomic binning, comparative biology and taxonomic classification.</title>
        <authorList>
            <person name="Goeker M."/>
        </authorList>
    </citation>
    <scope>NUCLEOTIDE SEQUENCE [LARGE SCALE GENOMIC DNA]</scope>
    <source>
        <strain evidence="2 3">DSM 27521</strain>
    </source>
</reference>
<comment type="caution">
    <text evidence="2">The sequence shown here is derived from an EMBL/GenBank/DDBJ whole genome shotgun (WGS) entry which is preliminary data.</text>
</comment>
<dbReference type="RefSeq" id="WP_184115148.1">
    <property type="nucleotide sequence ID" value="NZ_BNAJ01000012.1"/>
</dbReference>
<keyword evidence="4" id="KW-1185">Reference proteome</keyword>
<dbReference type="EMBL" id="JACHFK010000013">
    <property type="protein sequence ID" value="MBB5378569.1"/>
    <property type="molecule type" value="Genomic_DNA"/>
</dbReference>
<accession>A0A7W8KL55</accession>
<dbReference type="Proteomes" id="UP000619376">
    <property type="component" value="Unassembled WGS sequence"/>
</dbReference>
<reference evidence="4" key="2">
    <citation type="journal article" date="2019" name="Int. J. Syst. Evol. Microbiol.">
        <title>The Global Catalogue of Microorganisms (GCM) 10K type strain sequencing project: providing services to taxonomists for standard genome sequencing and annotation.</title>
        <authorList>
            <consortium name="The Broad Institute Genomics Platform"/>
            <consortium name="The Broad Institute Genome Sequencing Center for Infectious Disease"/>
            <person name="Wu L."/>
            <person name="Ma J."/>
        </authorList>
    </citation>
    <scope>NUCLEOTIDE SEQUENCE [LARGE SCALE GENOMIC DNA]</scope>
    <source>
        <strain evidence="4">CGMCC 1.18437</strain>
    </source>
</reference>
<gene>
    <name evidence="1" type="ORF">GCM10017781_38720</name>
    <name evidence="2" type="ORF">HNQ07_004076</name>
</gene>
<proteinExistence type="predicted"/>
<evidence type="ECO:0000313" key="4">
    <source>
        <dbReference type="Proteomes" id="UP000619376"/>
    </source>
</evidence>
<reference evidence="1" key="4">
    <citation type="submission" date="2024-05" db="EMBL/GenBank/DDBJ databases">
        <authorList>
            <person name="Sun Q."/>
            <person name="Zhou Y."/>
        </authorList>
    </citation>
    <scope>NUCLEOTIDE SEQUENCE</scope>
    <source>
        <strain evidence="1">CGMCC 1.18437</strain>
    </source>
</reference>
<dbReference type="AlphaFoldDB" id="A0A7W8KL55"/>
<sequence length="327" mass="37988">MDDWSVGGGEEAPDGRELFTAFYSTATVDLTARERTLHFTEARTVHPGPFHVLSTVRFTQLQELTSARQHLQEIRRHRTQLAVVRARQRLHLSARTRHYSFRREGWRVPGVVKLVIRLLRRYDALTHDDLEALQLRWGIQRDAAAGLDLRRYPLLFVEARAQTWRLTPWVERDVTFRVPSVEYAVAATQFWVMQRHHPTPQEEWNDWVRDRVALLLHQADVPPFLVESPWADVQRETALGRKWYRIDVERLPEGQYFTLVSAHGNLTYSVEGRAFLMEGVHQVSVVTPWATSRLKEALLMGETGIVWHAAGLAFRKALEDGQFLLCR</sequence>
<evidence type="ECO:0000313" key="1">
    <source>
        <dbReference type="EMBL" id="GHF58689.1"/>
    </source>
</evidence>